<sequence>MEVKENKILSVNFEEFQPNISRYSRYRATKALESGRDPFQNGRPTYLTPEEEALLESIIKIDAACFDCPSFEEICLLAQQIKQD</sequence>
<reference evidence="1 2" key="1">
    <citation type="submission" date="2019-03" db="EMBL/GenBank/DDBJ databases">
        <title>Single cell metagenomics reveals metabolic interactions within the superorganism composed of flagellate Streblomastix strix and complex community of Bacteroidetes bacteria on its surface.</title>
        <authorList>
            <person name="Treitli S.C."/>
            <person name="Kolisko M."/>
            <person name="Husnik F."/>
            <person name="Keeling P."/>
            <person name="Hampl V."/>
        </authorList>
    </citation>
    <scope>NUCLEOTIDE SEQUENCE [LARGE SCALE GENOMIC DNA]</scope>
    <source>
        <strain evidence="1">ST1C</strain>
    </source>
</reference>
<dbReference type="EMBL" id="SNRW01035653">
    <property type="protein sequence ID" value="KAA6354822.1"/>
    <property type="molecule type" value="Genomic_DNA"/>
</dbReference>
<gene>
    <name evidence="1" type="ORF">EZS28_049651</name>
</gene>
<accession>A0A5J4TA98</accession>
<dbReference type="AlphaFoldDB" id="A0A5J4TA98"/>
<proteinExistence type="predicted"/>
<comment type="caution">
    <text evidence="1">The sequence shown here is derived from an EMBL/GenBank/DDBJ whole genome shotgun (WGS) entry which is preliminary data.</text>
</comment>
<organism evidence="1 2">
    <name type="scientific">Streblomastix strix</name>
    <dbReference type="NCBI Taxonomy" id="222440"/>
    <lineage>
        <taxon>Eukaryota</taxon>
        <taxon>Metamonada</taxon>
        <taxon>Preaxostyla</taxon>
        <taxon>Oxymonadida</taxon>
        <taxon>Streblomastigidae</taxon>
        <taxon>Streblomastix</taxon>
    </lineage>
</organism>
<evidence type="ECO:0000313" key="1">
    <source>
        <dbReference type="EMBL" id="KAA6354822.1"/>
    </source>
</evidence>
<name>A0A5J4TA98_9EUKA</name>
<dbReference type="Proteomes" id="UP000324800">
    <property type="component" value="Unassembled WGS sequence"/>
</dbReference>
<protein>
    <submittedName>
        <fullName evidence="1">Uncharacterized protein</fullName>
    </submittedName>
</protein>
<evidence type="ECO:0000313" key="2">
    <source>
        <dbReference type="Proteomes" id="UP000324800"/>
    </source>
</evidence>